<proteinExistence type="predicted"/>
<evidence type="ECO:0000313" key="4">
    <source>
        <dbReference type="Proteomes" id="UP000095651"/>
    </source>
</evidence>
<feature type="domain" description="HTH cro/C1-type" evidence="1">
    <location>
        <begin position="5"/>
        <end position="59"/>
    </location>
</feature>
<dbReference type="InterPro" id="IPR001387">
    <property type="entry name" value="Cro/C1-type_HTH"/>
</dbReference>
<dbReference type="Gene3D" id="1.10.260.40">
    <property type="entry name" value="lambda repressor-like DNA-binding domains"/>
    <property type="match status" value="1"/>
</dbReference>
<dbReference type="CDD" id="cd00093">
    <property type="entry name" value="HTH_XRE"/>
    <property type="match status" value="1"/>
</dbReference>
<dbReference type="GO" id="GO:0003677">
    <property type="term" value="F:DNA binding"/>
    <property type="evidence" value="ECO:0007669"/>
    <property type="project" value="InterPro"/>
</dbReference>
<dbReference type="Proteomes" id="UP000261257">
    <property type="component" value="Unassembled WGS sequence"/>
</dbReference>
<name>A0A174N8Z5_9FIRM</name>
<evidence type="ECO:0000313" key="2">
    <source>
        <dbReference type="EMBL" id="CUP42860.1"/>
    </source>
</evidence>
<dbReference type="RefSeq" id="WP_055660671.1">
    <property type="nucleotide sequence ID" value="NZ_CABIXC010000031.1"/>
</dbReference>
<dbReference type="SUPFAM" id="SSF47413">
    <property type="entry name" value="lambda repressor-like DNA-binding domains"/>
    <property type="match status" value="1"/>
</dbReference>
<protein>
    <submittedName>
        <fullName evidence="2 3">Transcriptional regulator</fullName>
    </submittedName>
</protein>
<dbReference type="EMBL" id="CYZE01000031">
    <property type="protein sequence ID" value="CUP42860.1"/>
    <property type="molecule type" value="Genomic_DNA"/>
</dbReference>
<evidence type="ECO:0000313" key="3">
    <source>
        <dbReference type="EMBL" id="RGL93512.1"/>
    </source>
</evidence>
<dbReference type="AlphaFoldDB" id="A0A174N8Z5"/>
<dbReference type="Proteomes" id="UP000095651">
    <property type="component" value="Unassembled WGS sequence"/>
</dbReference>
<accession>A0A174N8Z5</accession>
<reference evidence="2 4" key="1">
    <citation type="submission" date="2015-09" db="EMBL/GenBank/DDBJ databases">
        <authorList>
            <consortium name="Pathogen Informatics"/>
        </authorList>
    </citation>
    <scope>NUCLEOTIDE SEQUENCE [LARGE SCALE GENOMIC DNA]</scope>
    <source>
        <strain evidence="2 4">2789STDY5608850</strain>
    </source>
</reference>
<dbReference type="EMBL" id="QSSQ01000058">
    <property type="protein sequence ID" value="RGL93512.1"/>
    <property type="molecule type" value="Genomic_DNA"/>
</dbReference>
<dbReference type="PROSITE" id="PS50943">
    <property type="entry name" value="HTH_CROC1"/>
    <property type="match status" value="1"/>
</dbReference>
<evidence type="ECO:0000313" key="5">
    <source>
        <dbReference type="Proteomes" id="UP000261257"/>
    </source>
</evidence>
<reference evidence="3 5" key="2">
    <citation type="submission" date="2018-08" db="EMBL/GenBank/DDBJ databases">
        <title>A genome reference for cultivated species of the human gut microbiota.</title>
        <authorList>
            <person name="Zou Y."/>
            <person name="Xue W."/>
            <person name="Luo G."/>
        </authorList>
    </citation>
    <scope>NUCLEOTIDE SEQUENCE [LARGE SCALE GENOMIC DNA]</scope>
    <source>
        <strain evidence="3 5">TF05-11AC</strain>
    </source>
</reference>
<dbReference type="InterPro" id="IPR010982">
    <property type="entry name" value="Lambda_DNA-bd_dom_sf"/>
</dbReference>
<dbReference type="SMART" id="SM00530">
    <property type="entry name" value="HTH_XRE"/>
    <property type="match status" value="1"/>
</dbReference>
<evidence type="ECO:0000259" key="1">
    <source>
        <dbReference type="PROSITE" id="PS50943"/>
    </source>
</evidence>
<sequence>MYDRIKAVREAYRLTQREFGERLGVSRDVISNLEYERVQPKDVFIRHICEMYNVNEQWLKTGNGEMFLSDPEEKSRLDEALTIFGSLQPEFQDCALEQIRKLAVLQKRMENRGE</sequence>
<dbReference type="Pfam" id="PF12844">
    <property type="entry name" value="HTH_19"/>
    <property type="match status" value="1"/>
</dbReference>
<organism evidence="2 4">
    <name type="scientific">Hungatella hathewayi</name>
    <dbReference type="NCBI Taxonomy" id="154046"/>
    <lineage>
        <taxon>Bacteria</taxon>
        <taxon>Bacillati</taxon>
        <taxon>Bacillota</taxon>
        <taxon>Clostridia</taxon>
        <taxon>Lachnospirales</taxon>
        <taxon>Lachnospiraceae</taxon>
        <taxon>Hungatella</taxon>
    </lineage>
</organism>
<gene>
    <name evidence="3" type="ORF">DXC39_30590</name>
    <name evidence="2" type="ORF">ERS852407_05914</name>
</gene>